<proteinExistence type="predicted"/>
<dbReference type="KEGG" id="part:PARC_a2542"/>
<dbReference type="OrthoDB" id="9956699at2"/>
<dbReference type="EMBL" id="CP011025">
    <property type="protein sequence ID" value="ATC87022.1"/>
    <property type="molecule type" value="Genomic_DNA"/>
</dbReference>
<evidence type="ECO:0000313" key="1">
    <source>
        <dbReference type="EMBL" id="ATC87022.1"/>
    </source>
</evidence>
<organism evidence="1 2">
    <name type="scientific">Pseudoalteromonas arctica A 37-1-2</name>
    <dbReference type="NCBI Taxonomy" id="1117313"/>
    <lineage>
        <taxon>Bacteria</taxon>
        <taxon>Pseudomonadati</taxon>
        <taxon>Pseudomonadota</taxon>
        <taxon>Gammaproteobacteria</taxon>
        <taxon>Alteromonadales</taxon>
        <taxon>Pseudoalteromonadaceae</taxon>
        <taxon>Pseudoalteromonas</taxon>
    </lineage>
</organism>
<reference evidence="1 2" key="1">
    <citation type="journal article" date="2012" name="J. Bacteriol.">
        <title>Genome sequences of type strains of seven species of the marine bacterium Pseudoalteromonas.</title>
        <authorList>
            <person name="Xie B.B."/>
            <person name="Shu Y.L."/>
            <person name="Qin Q.L."/>
            <person name="Rong J.C."/>
            <person name="Zhang X.Y."/>
            <person name="Chen X.L."/>
            <person name="Shi M."/>
            <person name="He H.L."/>
            <person name="Zhou B.C."/>
            <person name="Zhang Y.Z."/>
        </authorList>
    </citation>
    <scope>NUCLEOTIDE SEQUENCE [LARGE SCALE GENOMIC DNA]</scope>
    <source>
        <strain evidence="1 2">A 37-1-2</strain>
    </source>
</reference>
<gene>
    <name evidence="1" type="ORF">PARC_a2542</name>
</gene>
<evidence type="ECO:0000313" key="2">
    <source>
        <dbReference type="Proteomes" id="UP000016505"/>
    </source>
</evidence>
<dbReference type="AlphaFoldDB" id="A0A290S4N3"/>
<protein>
    <submittedName>
        <fullName evidence="1">Uncharacterized protein</fullName>
    </submittedName>
</protein>
<name>A0A290S4N3_9GAMM</name>
<sequence>MPTAVESHVANAAVLADWGIEDFCCDSSVGSRCARPPYVMGVDVSVC</sequence>
<dbReference type="RefSeq" id="WP_158522942.1">
    <property type="nucleotide sequence ID" value="NZ_CP011025.1"/>
</dbReference>
<dbReference type="Proteomes" id="UP000016505">
    <property type="component" value="Chromosome I"/>
</dbReference>
<accession>A0A290S4N3</accession>